<feature type="compositionally biased region" description="Basic residues" evidence="1">
    <location>
        <begin position="303"/>
        <end position="319"/>
    </location>
</feature>
<accession>A0AAN8MZS3</accession>
<keyword evidence="3" id="KW-1185">Reference proteome</keyword>
<feature type="compositionally biased region" description="Basic and acidic residues" evidence="1">
    <location>
        <begin position="292"/>
        <end position="302"/>
    </location>
</feature>
<protein>
    <submittedName>
        <fullName evidence="2">Uncharacterized protein</fullName>
    </submittedName>
</protein>
<feature type="region of interest" description="Disordered" evidence="1">
    <location>
        <begin position="144"/>
        <end position="167"/>
    </location>
</feature>
<feature type="compositionally biased region" description="Polar residues" evidence="1">
    <location>
        <begin position="280"/>
        <end position="290"/>
    </location>
</feature>
<feature type="region of interest" description="Disordered" evidence="1">
    <location>
        <begin position="209"/>
        <end position="319"/>
    </location>
</feature>
<dbReference type="AlphaFoldDB" id="A0AAN8MZS3"/>
<evidence type="ECO:0000256" key="1">
    <source>
        <dbReference type="SAM" id="MobiDB-lite"/>
    </source>
</evidence>
<feature type="compositionally biased region" description="Polar residues" evidence="1">
    <location>
        <begin position="241"/>
        <end position="263"/>
    </location>
</feature>
<gene>
    <name evidence="2" type="ORF">TWF718_002022</name>
</gene>
<evidence type="ECO:0000313" key="2">
    <source>
        <dbReference type="EMBL" id="KAK6357713.1"/>
    </source>
</evidence>
<reference evidence="2 3" key="1">
    <citation type="submission" date="2019-10" db="EMBL/GenBank/DDBJ databases">
        <authorList>
            <person name="Palmer J.M."/>
        </authorList>
    </citation>
    <scope>NUCLEOTIDE SEQUENCE [LARGE SCALE GENOMIC DNA]</scope>
    <source>
        <strain evidence="2 3">TWF718</strain>
    </source>
</reference>
<dbReference type="EMBL" id="JAVHNR010000001">
    <property type="protein sequence ID" value="KAK6357713.1"/>
    <property type="molecule type" value="Genomic_DNA"/>
</dbReference>
<dbReference type="Proteomes" id="UP001313282">
    <property type="component" value="Unassembled WGS sequence"/>
</dbReference>
<organism evidence="2 3">
    <name type="scientific">Orbilia javanica</name>
    <dbReference type="NCBI Taxonomy" id="47235"/>
    <lineage>
        <taxon>Eukaryota</taxon>
        <taxon>Fungi</taxon>
        <taxon>Dikarya</taxon>
        <taxon>Ascomycota</taxon>
        <taxon>Pezizomycotina</taxon>
        <taxon>Orbiliomycetes</taxon>
        <taxon>Orbiliales</taxon>
        <taxon>Orbiliaceae</taxon>
        <taxon>Orbilia</taxon>
    </lineage>
</organism>
<name>A0AAN8MZS3_9PEZI</name>
<proteinExistence type="predicted"/>
<evidence type="ECO:0000313" key="3">
    <source>
        <dbReference type="Proteomes" id="UP001313282"/>
    </source>
</evidence>
<comment type="caution">
    <text evidence="2">The sequence shown here is derived from an EMBL/GenBank/DDBJ whole genome shotgun (WGS) entry which is preliminary data.</text>
</comment>
<sequence length="319" mass="35476">MHLKFHTAVSFLSISFYNIPNVVGHVEQAATIKENPVTGKHFQRDSVVPLRDPRIFSRPTRPEVDKPRRVVQLDGSKFPIKPALPGFDPLKSDFIRGGLIRVASPPPEQRMTVAPIVGPLQASVPTGTFQVSVKPIEPDIVRRQKELEPRDVTPPPELPTTFPTQEFPTSWTSWTITTFVMGHTGPVEFVIIDVTRPQEPASRIEYEYPVPGRERPGHSYGGPPIVVEASPTSEPLPAKTAESSSGGSETAIPESSQPSTLDNGLQEDQDLGTQRDSEGVSKNSQNTTEGSHIPEMESEPFRHRERTRKRIRRHQARKN</sequence>